<protein>
    <submittedName>
        <fullName evidence="2">Uncharacterized protein</fullName>
    </submittedName>
</protein>
<sequence>MVEEPTVEELTVELGLVQQWLPLMVQHDGGFTVDLAGVQNWDQAKAVEESLAARPAPAMTRNASIDAAAAISGYSGSDGSIRAAESCPSSQSKSDQRSSARASSARVSRSSARSGAQQV</sequence>
<feature type="region of interest" description="Disordered" evidence="1">
    <location>
        <begin position="75"/>
        <end position="119"/>
    </location>
</feature>
<dbReference type="EMBL" id="CAUYUJ010017055">
    <property type="protein sequence ID" value="CAK0871273.1"/>
    <property type="molecule type" value="Genomic_DNA"/>
</dbReference>
<name>A0ABN9VGY7_9DINO</name>
<feature type="compositionally biased region" description="Low complexity" evidence="1">
    <location>
        <begin position="89"/>
        <end position="119"/>
    </location>
</feature>
<organism evidence="2 3">
    <name type="scientific">Prorocentrum cordatum</name>
    <dbReference type="NCBI Taxonomy" id="2364126"/>
    <lineage>
        <taxon>Eukaryota</taxon>
        <taxon>Sar</taxon>
        <taxon>Alveolata</taxon>
        <taxon>Dinophyceae</taxon>
        <taxon>Prorocentrales</taxon>
        <taxon>Prorocentraceae</taxon>
        <taxon>Prorocentrum</taxon>
    </lineage>
</organism>
<dbReference type="Proteomes" id="UP001189429">
    <property type="component" value="Unassembled WGS sequence"/>
</dbReference>
<reference evidence="2" key="1">
    <citation type="submission" date="2023-10" db="EMBL/GenBank/DDBJ databases">
        <authorList>
            <person name="Chen Y."/>
            <person name="Shah S."/>
            <person name="Dougan E. K."/>
            <person name="Thang M."/>
            <person name="Chan C."/>
        </authorList>
    </citation>
    <scope>NUCLEOTIDE SEQUENCE [LARGE SCALE GENOMIC DNA]</scope>
</reference>
<evidence type="ECO:0000313" key="3">
    <source>
        <dbReference type="Proteomes" id="UP001189429"/>
    </source>
</evidence>
<accession>A0ABN9VGY7</accession>
<evidence type="ECO:0000256" key="1">
    <source>
        <dbReference type="SAM" id="MobiDB-lite"/>
    </source>
</evidence>
<gene>
    <name evidence="2" type="ORF">PCOR1329_LOCUS57162</name>
</gene>
<comment type="caution">
    <text evidence="2">The sequence shown here is derived from an EMBL/GenBank/DDBJ whole genome shotgun (WGS) entry which is preliminary data.</text>
</comment>
<keyword evidence="3" id="KW-1185">Reference proteome</keyword>
<proteinExistence type="predicted"/>
<evidence type="ECO:0000313" key="2">
    <source>
        <dbReference type="EMBL" id="CAK0871273.1"/>
    </source>
</evidence>